<keyword evidence="11" id="KW-1185">Reference proteome</keyword>
<dbReference type="SUPFAM" id="SSF103473">
    <property type="entry name" value="MFS general substrate transporter"/>
    <property type="match status" value="1"/>
</dbReference>
<evidence type="ECO:0000256" key="1">
    <source>
        <dbReference type="ARBA" id="ARBA00004429"/>
    </source>
</evidence>
<dbReference type="Pfam" id="PF12832">
    <property type="entry name" value="MFS_1_like"/>
    <property type="match status" value="1"/>
</dbReference>
<protein>
    <recommendedName>
        <fullName evidence="9">Major facilitator superfamily (MFS) profile domain-containing protein</fullName>
    </recommendedName>
</protein>
<dbReference type="GO" id="GO:0005886">
    <property type="term" value="C:plasma membrane"/>
    <property type="evidence" value="ECO:0007669"/>
    <property type="project" value="UniProtKB-SubCell"/>
</dbReference>
<feature type="transmembrane region" description="Helical" evidence="8">
    <location>
        <begin position="360"/>
        <end position="378"/>
    </location>
</feature>
<evidence type="ECO:0000256" key="6">
    <source>
        <dbReference type="ARBA" id="ARBA00022989"/>
    </source>
</evidence>
<evidence type="ECO:0000256" key="8">
    <source>
        <dbReference type="SAM" id="Phobius"/>
    </source>
</evidence>
<feature type="transmembrane region" description="Helical" evidence="8">
    <location>
        <begin position="37"/>
        <end position="55"/>
    </location>
</feature>
<evidence type="ECO:0000256" key="3">
    <source>
        <dbReference type="ARBA" id="ARBA00022475"/>
    </source>
</evidence>
<dbReference type="GO" id="GO:0022857">
    <property type="term" value="F:transmembrane transporter activity"/>
    <property type="evidence" value="ECO:0007669"/>
    <property type="project" value="InterPro"/>
</dbReference>
<feature type="transmembrane region" description="Helical" evidence="8">
    <location>
        <begin position="131"/>
        <end position="150"/>
    </location>
</feature>
<feature type="transmembrane region" description="Helical" evidence="8">
    <location>
        <begin position="242"/>
        <end position="266"/>
    </location>
</feature>
<sequence length="393" mass="41542">MRGIRTQYVLAYAVIGSIGPFLPIYLSREQGLSDPQIGFVVGLSGFAIIVAPIFLTRFADLGVPTRRLLAGSFAIGGAALWGMSHSTGFALVALLFGLHSLAYQPIMSVQDGLFFQGRAAGLSGDTPFHRVRVWGTVGFIIPSLALYFLVERAGSTQAIIVAAVLACALGVANTWRLPPITGVAATSPVGRPVATRAAIRALMAKRIRWFVLAMLLANISNGLWFTFYPLWLTDSVGIGEEWAGIVFNVGVVVEIGWMLAFGALLGLVGFRRLVVLGMAAQVVRLLLLAFVPTVGIALGTQLVHGLVIVTVAVAPQIYLDRRASDEFRASMQGVYATAVLGGGRMTGSLLAGQLAGYGDIALFGTGALLALLSAILLLTTESAMPAERPESRE</sequence>
<name>A0A411YB48_9ACTN</name>
<dbReference type="Gene3D" id="1.20.1250.20">
    <property type="entry name" value="MFS general substrate transporter like domains"/>
    <property type="match status" value="2"/>
</dbReference>
<feature type="transmembrane region" description="Helical" evidence="8">
    <location>
        <begin position="67"/>
        <end position="83"/>
    </location>
</feature>
<feature type="transmembrane region" description="Helical" evidence="8">
    <location>
        <begin position="273"/>
        <end position="296"/>
    </location>
</feature>
<dbReference type="AlphaFoldDB" id="A0A411YB48"/>
<feature type="domain" description="Major facilitator superfamily (MFS) profile" evidence="9">
    <location>
        <begin position="206"/>
        <end position="393"/>
    </location>
</feature>
<dbReference type="PROSITE" id="PS50850">
    <property type="entry name" value="MFS"/>
    <property type="match status" value="1"/>
</dbReference>
<dbReference type="InterPro" id="IPR036259">
    <property type="entry name" value="MFS_trans_sf"/>
</dbReference>
<evidence type="ECO:0000259" key="9">
    <source>
        <dbReference type="PROSITE" id="PS50850"/>
    </source>
</evidence>
<evidence type="ECO:0000313" key="10">
    <source>
        <dbReference type="EMBL" id="QBI18409.1"/>
    </source>
</evidence>
<feature type="transmembrane region" description="Helical" evidence="8">
    <location>
        <begin position="209"/>
        <end position="230"/>
    </location>
</feature>
<dbReference type="OrthoDB" id="9783013at2"/>
<proteinExistence type="predicted"/>
<dbReference type="InterPro" id="IPR001958">
    <property type="entry name" value="Tet-R_TetA/multi-R_MdtG-like"/>
</dbReference>
<keyword evidence="2" id="KW-0813">Transport</keyword>
<feature type="transmembrane region" description="Helical" evidence="8">
    <location>
        <begin position="7"/>
        <end position="25"/>
    </location>
</feature>
<accession>A0A411YB48</accession>
<dbReference type="EMBL" id="CP036402">
    <property type="protein sequence ID" value="QBI18409.1"/>
    <property type="molecule type" value="Genomic_DNA"/>
</dbReference>
<keyword evidence="7 8" id="KW-0472">Membrane</keyword>
<dbReference type="KEGG" id="erz:ER308_01695"/>
<keyword evidence="6 8" id="KW-1133">Transmembrane helix</keyword>
<reference evidence="10 11" key="1">
    <citation type="submission" date="2019-01" db="EMBL/GenBank/DDBJ databases">
        <title>Egibacter rhizosphaerae EGI 80759T.</title>
        <authorList>
            <person name="Chen D.-D."/>
            <person name="Tian Y."/>
            <person name="Jiao J.-Y."/>
            <person name="Zhang X.-T."/>
            <person name="Zhang Y.-G."/>
            <person name="Zhang Y."/>
            <person name="Xiao M."/>
            <person name="Shu W.-S."/>
            <person name="Li W.-J."/>
        </authorList>
    </citation>
    <scope>NUCLEOTIDE SEQUENCE [LARGE SCALE GENOMIC DNA]</scope>
    <source>
        <strain evidence="10 11">EGI 80759</strain>
    </source>
</reference>
<evidence type="ECO:0000256" key="5">
    <source>
        <dbReference type="ARBA" id="ARBA00022692"/>
    </source>
</evidence>
<dbReference type="PANTHER" id="PTHR23522">
    <property type="entry name" value="BLL5896 PROTEIN"/>
    <property type="match status" value="1"/>
</dbReference>
<evidence type="ECO:0000256" key="2">
    <source>
        <dbReference type="ARBA" id="ARBA00022448"/>
    </source>
</evidence>
<evidence type="ECO:0000313" key="11">
    <source>
        <dbReference type="Proteomes" id="UP000291469"/>
    </source>
</evidence>
<keyword evidence="5 8" id="KW-0812">Transmembrane</keyword>
<dbReference type="PRINTS" id="PR01035">
    <property type="entry name" value="TCRTETA"/>
</dbReference>
<comment type="subcellular location">
    <subcellularLocation>
        <location evidence="1">Cell inner membrane</location>
        <topology evidence="1">Multi-pass membrane protein</topology>
    </subcellularLocation>
</comment>
<organism evidence="10 11">
    <name type="scientific">Egibacter rhizosphaerae</name>
    <dbReference type="NCBI Taxonomy" id="1670831"/>
    <lineage>
        <taxon>Bacteria</taxon>
        <taxon>Bacillati</taxon>
        <taxon>Actinomycetota</taxon>
        <taxon>Nitriliruptoria</taxon>
        <taxon>Egibacterales</taxon>
        <taxon>Egibacteraceae</taxon>
        <taxon>Egibacter</taxon>
    </lineage>
</organism>
<dbReference type="Proteomes" id="UP000291469">
    <property type="component" value="Chromosome"/>
</dbReference>
<evidence type="ECO:0000256" key="4">
    <source>
        <dbReference type="ARBA" id="ARBA00022519"/>
    </source>
</evidence>
<keyword evidence="4" id="KW-0997">Cell inner membrane</keyword>
<dbReference type="InterPro" id="IPR024989">
    <property type="entry name" value="MFS_assoc_dom"/>
</dbReference>
<dbReference type="InterPro" id="IPR020846">
    <property type="entry name" value="MFS_dom"/>
</dbReference>
<dbReference type="PANTHER" id="PTHR23522:SF10">
    <property type="entry name" value="3-PHENYLPROPIONIC ACID TRANSPORTER-RELATED"/>
    <property type="match status" value="1"/>
</dbReference>
<gene>
    <name evidence="10" type="ORF">ER308_01695</name>
</gene>
<keyword evidence="3" id="KW-1003">Cell membrane</keyword>
<evidence type="ECO:0000256" key="7">
    <source>
        <dbReference type="ARBA" id="ARBA00023136"/>
    </source>
</evidence>
<dbReference type="RefSeq" id="WP_131153407.1">
    <property type="nucleotide sequence ID" value="NZ_CP036402.1"/>
</dbReference>